<protein>
    <submittedName>
        <fullName evidence="2">Uncharacterized protein</fullName>
    </submittedName>
</protein>
<proteinExistence type="predicted"/>
<dbReference type="AlphaFoldDB" id="A0AAE0KSL8"/>
<comment type="caution">
    <text evidence="2">The sequence shown here is derived from an EMBL/GenBank/DDBJ whole genome shotgun (WGS) entry which is preliminary data.</text>
</comment>
<dbReference type="Proteomes" id="UP001190700">
    <property type="component" value="Unassembled WGS sequence"/>
</dbReference>
<accession>A0AAE0KSL8</accession>
<sequence>MVLMKTSDWVEEDHGAPPQSLSAAMSTTTANHQQVPPAELQRLTSKAFEEMSPGMTDWFRRTAVCYTLCNEDPKKTHLTYIKSYAINTRALGRAQQTKVAC</sequence>
<reference evidence="2 3" key="1">
    <citation type="journal article" date="2015" name="Genome Biol. Evol.">
        <title>Comparative Genomics of a Bacterivorous Green Alga Reveals Evolutionary Causalities and Consequences of Phago-Mixotrophic Mode of Nutrition.</title>
        <authorList>
            <person name="Burns J.A."/>
            <person name="Paasch A."/>
            <person name="Narechania A."/>
            <person name="Kim E."/>
        </authorList>
    </citation>
    <scope>NUCLEOTIDE SEQUENCE [LARGE SCALE GENOMIC DNA]</scope>
    <source>
        <strain evidence="2 3">PLY_AMNH</strain>
    </source>
</reference>
<dbReference type="EMBL" id="LGRX02018876">
    <property type="protein sequence ID" value="KAK3259291.1"/>
    <property type="molecule type" value="Genomic_DNA"/>
</dbReference>
<organism evidence="2 3">
    <name type="scientific">Cymbomonas tetramitiformis</name>
    <dbReference type="NCBI Taxonomy" id="36881"/>
    <lineage>
        <taxon>Eukaryota</taxon>
        <taxon>Viridiplantae</taxon>
        <taxon>Chlorophyta</taxon>
        <taxon>Pyramimonadophyceae</taxon>
        <taxon>Pyramimonadales</taxon>
        <taxon>Pyramimonadaceae</taxon>
        <taxon>Cymbomonas</taxon>
    </lineage>
</organism>
<feature type="region of interest" description="Disordered" evidence="1">
    <location>
        <begin position="1"/>
        <end position="35"/>
    </location>
</feature>
<gene>
    <name evidence="2" type="ORF">CYMTET_31704</name>
</gene>
<feature type="compositionally biased region" description="Polar residues" evidence="1">
    <location>
        <begin position="19"/>
        <end position="34"/>
    </location>
</feature>
<keyword evidence="3" id="KW-1185">Reference proteome</keyword>
<evidence type="ECO:0000313" key="2">
    <source>
        <dbReference type="EMBL" id="KAK3259291.1"/>
    </source>
</evidence>
<name>A0AAE0KSL8_9CHLO</name>
<evidence type="ECO:0000313" key="3">
    <source>
        <dbReference type="Proteomes" id="UP001190700"/>
    </source>
</evidence>
<evidence type="ECO:0000256" key="1">
    <source>
        <dbReference type="SAM" id="MobiDB-lite"/>
    </source>
</evidence>